<dbReference type="RefSeq" id="WP_010021263.1">
    <property type="nucleotide sequence ID" value="NZ_AZDS01000001.1"/>
</dbReference>
<sequence length="302" mass="35586">MNDNQKIRFKRAQNNFKKHAYQKSSQELLALYDEVDDDQVVDLLGHSLFNEKKYVESYRLVEDNFNYLVENDIELVVNIYLKNRKFIPLRIIVDTIDVPNKNDVEQEIESLEKINNAQQVESNRANLKHFMHMGGESGITQRDIMEKAEELPYNQYLKGAQFNLVDPDVNPIWRNQLLNNLAKLKFNQPVKFVWMDGKTYTVTLDQLVDELDSPAYQEMQKIINNRYGQEDPIRFQQISQAAEYDAQVLYPFIDKTIQDPEVWVTAIHRHIINPNMVVDNNKLGPVDRWLEKIDKIMNLLLK</sequence>
<accession>A0AAE6P1U7</accession>
<dbReference type="KEGG" id="lfv:LF543_04040"/>
<protein>
    <submittedName>
        <fullName evidence="1">Uncharacterized protein</fullName>
    </submittedName>
</protein>
<reference evidence="1 2" key="1">
    <citation type="submission" date="2019-10" db="EMBL/GenBank/DDBJ databases">
        <title>Genome sequencing of Lactobacillus fructivorans.</title>
        <authorList>
            <person name="Kim K."/>
        </authorList>
    </citation>
    <scope>NUCLEOTIDE SEQUENCE [LARGE SCALE GENOMIC DNA]</scope>
    <source>
        <strain evidence="1 2">LF543</strain>
    </source>
</reference>
<dbReference type="EMBL" id="CP045562">
    <property type="protein sequence ID" value="QFX92778.1"/>
    <property type="molecule type" value="Genomic_DNA"/>
</dbReference>
<evidence type="ECO:0000313" key="2">
    <source>
        <dbReference type="Proteomes" id="UP000327194"/>
    </source>
</evidence>
<name>A0AAE6P1U7_9LACO</name>
<dbReference type="Proteomes" id="UP000327194">
    <property type="component" value="Chromosome"/>
</dbReference>
<gene>
    <name evidence="1" type="ORF">LF543_04040</name>
</gene>
<evidence type="ECO:0000313" key="1">
    <source>
        <dbReference type="EMBL" id="QFX92778.1"/>
    </source>
</evidence>
<dbReference type="AlphaFoldDB" id="A0AAE6P1U7"/>
<organism evidence="1 2">
    <name type="scientific">Fructilactobacillus fructivorans</name>
    <dbReference type="NCBI Taxonomy" id="1614"/>
    <lineage>
        <taxon>Bacteria</taxon>
        <taxon>Bacillati</taxon>
        <taxon>Bacillota</taxon>
        <taxon>Bacilli</taxon>
        <taxon>Lactobacillales</taxon>
        <taxon>Lactobacillaceae</taxon>
        <taxon>Fructilactobacillus</taxon>
    </lineage>
</organism>
<proteinExistence type="predicted"/>